<evidence type="ECO:0000313" key="5">
    <source>
        <dbReference type="EMBL" id="MBW8184069.1"/>
    </source>
</evidence>
<dbReference type="PANTHER" id="PTHR44688:SF16">
    <property type="entry name" value="DNA-BINDING TRANSCRIPTIONAL ACTIVATOR DEVR_DOSR"/>
    <property type="match status" value="1"/>
</dbReference>
<organism evidence="5 6">
    <name type="scientific">Shewanella nanhaiensis</name>
    <dbReference type="NCBI Taxonomy" id="2864872"/>
    <lineage>
        <taxon>Bacteria</taxon>
        <taxon>Pseudomonadati</taxon>
        <taxon>Pseudomonadota</taxon>
        <taxon>Gammaproteobacteria</taxon>
        <taxon>Alteromonadales</taxon>
        <taxon>Shewanellaceae</taxon>
        <taxon>Shewanella</taxon>
    </lineage>
</organism>
<dbReference type="RefSeq" id="WP_220109615.1">
    <property type="nucleotide sequence ID" value="NZ_JAHZST010000006.1"/>
</dbReference>
<feature type="domain" description="HTH luxR-type" evidence="4">
    <location>
        <begin position="256"/>
        <end position="321"/>
    </location>
</feature>
<dbReference type="InterPro" id="IPR000792">
    <property type="entry name" value="Tscrpt_reg_LuxR_C"/>
</dbReference>
<dbReference type="PANTHER" id="PTHR44688">
    <property type="entry name" value="DNA-BINDING TRANSCRIPTIONAL ACTIVATOR DEVR_DOSR"/>
    <property type="match status" value="1"/>
</dbReference>
<evidence type="ECO:0000259" key="4">
    <source>
        <dbReference type="PROSITE" id="PS50043"/>
    </source>
</evidence>
<dbReference type="InterPro" id="IPR036388">
    <property type="entry name" value="WH-like_DNA-bd_sf"/>
</dbReference>
<dbReference type="SMART" id="SM00421">
    <property type="entry name" value="HTH_LUXR"/>
    <property type="match status" value="1"/>
</dbReference>
<gene>
    <name evidence="5" type="ORF">K0625_10320</name>
</gene>
<evidence type="ECO:0000313" key="6">
    <source>
        <dbReference type="Proteomes" id="UP001195963"/>
    </source>
</evidence>
<sequence length="321" mass="37458">MLDKKEINRCIVDIYRLAYEQPIENFKQAAMNRFSELIPIDMGFWITRSEMDTPYFDDDSFTYNLPNGVMKNYIEMVSASETAQTISRHLQTHLNKTFDVLEIIPNDIMESSDLYLLHCKKYDIEHAMVTMHANLNSQIFNAFSFCRNDRSVNFTQEEREIKQFFIPNFVEALRVNLISSVSKQGKDRYCLRGIVDKHGKIIESEERFEQFINELNIVNGNTLDIENLYNPTFLKKNKIQVSTQNFDGLIYVEINKLSIEESLSKRKKEVCKLLCEGLSNKEISNKMYISQDAVSNHLKEINKILNVTSRYQAIAVLLEPK</sequence>
<proteinExistence type="predicted"/>
<reference evidence="5 6" key="1">
    <citation type="submission" date="2021-07" db="EMBL/GenBank/DDBJ databases">
        <title>Shewanella sp. nov, isolated from SCS.</title>
        <authorList>
            <person name="Cao W.R."/>
        </authorList>
    </citation>
    <scope>NUCLEOTIDE SEQUENCE [LARGE SCALE GENOMIC DNA]</scope>
    <source>
        <strain evidence="5 6">NR704-98</strain>
    </source>
</reference>
<dbReference type="PROSITE" id="PS50043">
    <property type="entry name" value="HTH_LUXR_2"/>
    <property type="match status" value="1"/>
</dbReference>
<dbReference type="Proteomes" id="UP001195963">
    <property type="component" value="Unassembled WGS sequence"/>
</dbReference>
<protein>
    <submittedName>
        <fullName evidence="5">Helix-turn-helix transcriptional regulator</fullName>
    </submittedName>
</protein>
<evidence type="ECO:0000256" key="3">
    <source>
        <dbReference type="ARBA" id="ARBA00023163"/>
    </source>
</evidence>
<evidence type="ECO:0000256" key="2">
    <source>
        <dbReference type="ARBA" id="ARBA00023125"/>
    </source>
</evidence>
<dbReference type="EMBL" id="JAHZST010000006">
    <property type="protein sequence ID" value="MBW8184069.1"/>
    <property type="molecule type" value="Genomic_DNA"/>
</dbReference>
<keyword evidence="6" id="KW-1185">Reference proteome</keyword>
<keyword evidence="2" id="KW-0238">DNA-binding</keyword>
<keyword evidence="3" id="KW-0804">Transcription</keyword>
<dbReference type="SUPFAM" id="SSF46894">
    <property type="entry name" value="C-terminal effector domain of the bipartite response regulators"/>
    <property type="match status" value="1"/>
</dbReference>
<name>A0ABS7E387_9GAMM</name>
<dbReference type="Pfam" id="PF00196">
    <property type="entry name" value="GerE"/>
    <property type="match status" value="1"/>
</dbReference>
<dbReference type="CDD" id="cd06170">
    <property type="entry name" value="LuxR_C_like"/>
    <property type="match status" value="1"/>
</dbReference>
<keyword evidence="1" id="KW-0805">Transcription regulation</keyword>
<dbReference type="InterPro" id="IPR016032">
    <property type="entry name" value="Sig_transdc_resp-reg_C-effctor"/>
</dbReference>
<dbReference type="Gene3D" id="1.10.10.10">
    <property type="entry name" value="Winged helix-like DNA-binding domain superfamily/Winged helix DNA-binding domain"/>
    <property type="match status" value="1"/>
</dbReference>
<accession>A0ABS7E387</accession>
<comment type="caution">
    <text evidence="5">The sequence shown here is derived from an EMBL/GenBank/DDBJ whole genome shotgun (WGS) entry which is preliminary data.</text>
</comment>
<dbReference type="PRINTS" id="PR00038">
    <property type="entry name" value="HTHLUXR"/>
</dbReference>
<evidence type="ECO:0000256" key="1">
    <source>
        <dbReference type="ARBA" id="ARBA00023015"/>
    </source>
</evidence>